<dbReference type="RefSeq" id="WP_183328040.1">
    <property type="nucleotide sequence ID" value="NZ_JACHHK010000003.1"/>
</dbReference>
<evidence type="ECO:0000313" key="1">
    <source>
        <dbReference type="EMBL" id="MBB5182918.1"/>
    </source>
</evidence>
<name>A0A7W8FVA1_9FIRM</name>
<reference evidence="1 2" key="1">
    <citation type="submission" date="2020-08" db="EMBL/GenBank/DDBJ databases">
        <title>Genomic Encyclopedia of Type Strains, Phase IV (KMG-IV): sequencing the most valuable type-strain genomes for metagenomic binning, comparative biology and taxonomic classification.</title>
        <authorList>
            <person name="Goeker M."/>
        </authorList>
    </citation>
    <scope>NUCLEOTIDE SEQUENCE [LARGE SCALE GENOMIC DNA]</scope>
    <source>
        <strain evidence="1 2">DSM 25799</strain>
    </source>
</reference>
<sequence>MATQTKIPDWIFQCLDQYGNCACGRAITKKLGKDNLLEILEEKGYPCELEILSDDKEANPYPKDGTYILTLKNREILIGSEQDPDDEEDYE</sequence>
<accession>A0A7W8FVA1</accession>
<gene>
    <name evidence="1" type="ORF">HNQ47_000938</name>
</gene>
<dbReference type="EMBL" id="JACHHK010000003">
    <property type="protein sequence ID" value="MBB5182918.1"/>
    <property type="molecule type" value="Genomic_DNA"/>
</dbReference>
<dbReference type="Proteomes" id="UP000539953">
    <property type="component" value="Unassembled WGS sequence"/>
</dbReference>
<keyword evidence="2" id="KW-1185">Reference proteome</keyword>
<dbReference type="AlphaFoldDB" id="A0A7W8FVA1"/>
<proteinExistence type="predicted"/>
<comment type="caution">
    <text evidence="1">The sequence shown here is derived from an EMBL/GenBank/DDBJ whole genome shotgun (WGS) entry which is preliminary data.</text>
</comment>
<protein>
    <submittedName>
        <fullName evidence="1">Uncharacterized protein</fullName>
    </submittedName>
</protein>
<organism evidence="1 2">
    <name type="scientific">Catenisphaera adipataccumulans</name>
    <dbReference type="NCBI Taxonomy" id="700500"/>
    <lineage>
        <taxon>Bacteria</taxon>
        <taxon>Bacillati</taxon>
        <taxon>Bacillota</taxon>
        <taxon>Erysipelotrichia</taxon>
        <taxon>Erysipelotrichales</taxon>
        <taxon>Erysipelotrichaceae</taxon>
        <taxon>Catenisphaera</taxon>
    </lineage>
</organism>
<evidence type="ECO:0000313" key="2">
    <source>
        <dbReference type="Proteomes" id="UP000539953"/>
    </source>
</evidence>